<keyword evidence="7" id="KW-0808">Transferase</keyword>
<dbReference type="GO" id="GO:0005524">
    <property type="term" value="F:ATP binding"/>
    <property type="evidence" value="ECO:0007669"/>
    <property type="project" value="UniProtKB-UniRule"/>
</dbReference>
<dbReference type="Gene3D" id="1.10.510.10">
    <property type="entry name" value="Transferase(Phosphotransferase) domain 1"/>
    <property type="match status" value="1"/>
</dbReference>
<dbReference type="PROSITE" id="PS00107">
    <property type="entry name" value="PROTEIN_KINASE_ATP"/>
    <property type="match status" value="1"/>
</dbReference>
<evidence type="ECO:0000259" key="6">
    <source>
        <dbReference type="PROSITE" id="PS50011"/>
    </source>
</evidence>
<proteinExistence type="inferred from homology"/>
<dbReference type="AlphaFoldDB" id="A0A024UIU6"/>
<dbReference type="GO" id="GO:0004674">
    <property type="term" value="F:protein serine/threonine kinase activity"/>
    <property type="evidence" value="ECO:0007669"/>
    <property type="project" value="UniProtKB-KW"/>
</dbReference>
<dbReference type="EMBL" id="KI913955">
    <property type="protein sequence ID" value="ETW06219.1"/>
    <property type="molecule type" value="Genomic_DNA"/>
</dbReference>
<keyword evidence="4" id="KW-0723">Serine/threonine-protein kinase</keyword>
<organism evidence="7">
    <name type="scientific">Aphanomyces invadans</name>
    <dbReference type="NCBI Taxonomy" id="157072"/>
    <lineage>
        <taxon>Eukaryota</taxon>
        <taxon>Sar</taxon>
        <taxon>Stramenopiles</taxon>
        <taxon>Oomycota</taxon>
        <taxon>Saprolegniomycetes</taxon>
        <taxon>Saprolegniales</taxon>
        <taxon>Verrucalvaceae</taxon>
        <taxon>Aphanomyces</taxon>
    </lineage>
</organism>
<evidence type="ECO:0000256" key="3">
    <source>
        <dbReference type="PROSITE-ProRule" id="PRU10141"/>
    </source>
</evidence>
<accession>A0A024UIU6</accession>
<dbReference type="SUPFAM" id="SSF56112">
    <property type="entry name" value="Protein kinase-like (PK-like)"/>
    <property type="match status" value="1"/>
</dbReference>
<evidence type="ECO:0000313" key="7">
    <source>
        <dbReference type="EMBL" id="ETW06219.1"/>
    </source>
</evidence>
<keyword evidence="1 3" id="KW-0547">Nucleotide-binding</keyword>
<evidence type="ECO:0000313" key="8">
    <source>
        <dbReference type="EMBL" id="ETW06220.1"/>
    </source>
</evidence>
<dbReference type="PANTHER" id="PTHR24347">
    <property type="entry name" value="SERINE/THREONINE-PROTEIN KINASE"/>
    <property type="match status" value="1"/>
</dbReference>
<dbReference type="OrthoDB" id="193931at2759"/>
<dbReference type="InterPro" id="IPR008271">
    <property type="entry name" value="Ser/Thr_kinase_AS"/>
</dbReference>
<evidence type="ECO:0000256" key="1">
    <source>
        <dbReference type="ARBA" id="ARBA00022741"/>
    </source>
</evidence>
<evidence type="ECO:0000256" key="2">
    <source>
        <dbReference type="ARBA" id="ARBA00022840"/>
    </source>
</evidence>
<name>A0A024UIU6_9STRA</name>
<dbReference type="RefSeq" id="XP_008864294.1">
    <property type="nucleotide sequence ID" value="XM_008866072.1"/>
</dbReference>
<dbReference type="InterPro" id="IPR000719">
    <property type="entry name" value="Prot_kinase_dom"/>
</dbReference>
<dbReference type="STRING" id="157072.A0A024UIU6"/>
<dbReference type="FunFam" id="1.10.510.10:FF:000571">
    <property type="entry name" value="Maternal embryonic leucine zipper kinase"/>
    <property type="match status" value="1"/>
</dbReference>
<evidence type="ECO:0000256" key="4">
    <source>
        <dbReference type="RuleBase" id="RU000304"/>
    </source>
</evidence>
<dbReference type="InterPro" id="IPR011009">
    <property type="entry name" value="Kinase-like_dom_sf"/>
</dbReference>
<dbReference type="eggNOG" id="KOG0032">
    <property type="taxonomic scope" value="Eukaryota"/>
</dbReference>
<keyword evidence="2 3" id="KW-0067">ATP-binding</keyword>
<sequence>MSTPAAACAGGHPPQEDLWMPPPDPNDAPLTPSPATPSLDLPNAADVSSAPPPHATPTKRPSTPDNPIEAAPEFRGTIVTNYPILPHIHATYTFGPSIGHGAHSVVYAGLDKTNGCAVAIKAISRHHLDQFYLDALGHEIEFLHQLRHHPHIVTLHAVYADADQYYLVTEYLAGGELFDRIVEQEYYSESEARTIVRLILQALKHCHDHDIVHRDLKPENIFLGSATDHTSVKIGDFGYAATATDLTLTTSCGTPSYVAPEILLHLPYGKPVDVWSAGVITFILLAGYMPFHGTTQVELFARIKTADYDCPDDLSADAQDFLTKMLVAAPSERYTVDQLLSHVWITGSVVPTYPLAKTRDELRRFNVRRKLRASVRAVQATDTFAKVHKVHTDGVDDCVDHHAAFLELPTTFVVSKDTTPHLPSARSWFRSMRVHPNC</sequence>
<dbReference type="PROSITE" id="PS50011">
    <property type="entry name" value="PROTEIN_KINASE_DOM"/>
    <property type="match status" value="1"/>
</dbReference>
<feature type="compositionally biased region" description="Pro residues" evidence="5">
    <location>
        <begin position="20"/>
        <end position="35"/>
    </location>
</feature>
<dbReference type="PROSITE" id="PS00108">
    <property type="entry name" value="PROTEIN_KINASE_ST"/>
    <property type="match status" value="1"/>
</dbReference>
<dbReference type="InterPro" id="IPR017441">
    <property type="entry name" value="Protein_kinase_ATP_BS"/>
</dbReference>
<keyword evidence="7" id="KW-0418">Kinase</keyword>
<protein>
    <submittedName>
        <fullName evidence="7 8">CAMK/CAMK1 protein kinase</fullName>
    </submittedName>
</protein>
<dbReference type="RefSeq" id="XP_008864295.1">
    <property type="nucleotide sequence ID" value="XM_008866073.1"/>
</dbReference>
<feature type="domain" description="Protein kinase" evidence="6">
    <location>
        <begin position="92"/>
        <end position="345"/>
    </location>
</feature>
<gene>
    <name evidence="7" type="ORF">H310_02529</name>
</gene>
<dbReference type="SMART" id="SM00220">
    <property type="entry name" value="S_TKc"/>
    <property type="match status" value="1"/>
</dbReference>
<feature type="binding site" evidence="3">
    <location>
        <position position="121"/>
    </location>
    <ligand>
        <name>ATP</name>
        <dbReference type="ChEBI" id="CHEBI:30616"/>
    </ligand>
</feature>
<reference evidence="7" key="1">
    <citation type="submission" date="2013-12" db="EMBL/GenBank/DDBJ databases">
        <title>The Genome Sequence of Aphanomyces invadans NJM9701.</title>
        <authorList>
            <consortium name="The Broad Institute Genomics Platform"/>
            <person name="Russ C."/>
            <person name="Tyler B."/>
            <person name="van West P."/>
            <person name="Dieguez-Uribeondo J."/>
            <person name="Young S.K."/>
            <person name="Zeng Q."/>
            <person name="Gargeya S."/>
            <person name="Fitzgerald M."/>
            <person name="Abouelleil A."/>
            <person name="Alvarado L."/>
            <person name="Chapman S.B."/>
            <person name="Gainer-Dewar J."/>
            <person name="Goldberg J."/>
            <person name="Griggs A."/>
            <person name="Gujja S."/>
            <person name="Hansen M."/>
            <person name="Howarth C."/>
            <person name="Imamovic A."/>
            <person name="Ireland A."/>
            <person name="Larimer J."/>
            <person name="McCowan C."/>
            <person name="Murphy C."/>
            <person name="Pearson M."/>
            <person name="Poon T.W."/>
            <person name="Priest M."/>
            <person name="Roberts A."/>
            <person name="Saif S."/>
            <person name="Shea T."/>
            <person name="Sykes S."/>
            <person name="Wortman J."/>
            <person name="Nusbaum C."/>
            <person name="Birren B."/>
        </authorList>
    </citation>
    <scope>NUCLEOTIDE SEQUENCE [LARGE SCALE GENOMIC DNA]</scope>
    <source>
        <strain evidence="7">NJM9701</strain>
    </source>
</reference>
<dbReference type="Pfam" id="PF00069">
    <property type="entry name" value="Pkinase"/>
    <property type="match status" value="1"/>
</dbReference>
<dbReference type="CDD" id="cd05117">
    <property type="entry name" value="STKc_CAMK"/>
    <property type="match status" value="1"/>
</dbReference>
<comment type="similarity">
    <text evidence="4">Belongs to the protein kinase superfamily.</text>
</comment>
<dbReference type="EMBL" id="KI913955">
    <property type="protein sequence ID" value="ETW06220.1"/>
    <property type="molecule type" value="Genomic_DNA"/>
</dbReference>
<dbReference type="GeneID" id="20079579"/>
<dbReference type="VEuPathDB" id="FungiDB:H310_02529"/>
<feature type="region of interest" description="Disordered" evidence="5">
    <location>
        <begin position="1"/>
        <end position="70"/>
    </location>
</feature>
<evidence type="ECO:0000256" key="5">
    <source>
        <dbReference type="SAM" id="MobiDB-lite"/>
    </source>
</evidence>